<accession>A0A261XTC8</accession>
<reference evidence="1 2" key="1">
    <citation type="journal article" date="2017" name="Mycologia">
        <title>Bifiguratus adelaidae, gen. et sp. nov., a new member of Mucoromycotina in endophytic and soil-dwelling habitats.</title>
        <authorList>
            <person name="Torres-Cruz T.J."/>
            <person name="Billingsley Tobias T.L."/>
            <person name="Almatruk M."/>
            <person name="Hesse C."/>
            <person name="Kuske C.R."/>
            <person name="Desiro A."/>
            <person name="Benucci G.M."/>
            <person name="Bonito G."/>
            <person name="Stajich J.E."/>
            <person name="Dunlap C."/>
            <person name="Arnold A.E."/>
            <person name="Porras-Alfaro A."/>
        </authorList>
    </citation>
    <scope>NUCLEOTIDE SEQUENCE [LARGE SCALE GENOMIC DNA]</scope>
    <source>
        <strain evidence="1 2">AZ0501</strain>
    </source>
</reference>
<gene>
    <name evidence="1" type="ORF">BZG36_05700</name>
</gene>
<protein>
    <submittedName>
        <fullName evidence="1">Uncharacterized protein</fullName>
    </submittedName>
</protein>
<evidence type="ECO:0000313" key="2">
    <source>
        <dbReference type="Proteomes" id="UP000242875"/>
    </source>
</evidence>
<organism evidence="1 2">
    <name type="scientific">Bifiguratus adelaidae</name>
    <dbReference type="NCBI Taxonomy" id="1938954"/>
    <lineage>
        <taxon>Eukaryota</taxon>
        <taxon>Fungi</taxon>
        <taxon>Fungi incertae sedis</taxon>
        <taxon>Mucoromycota</taxon>
        <taxon>Mucoromycotina</taxon>
        <taxon>Endogonomycetes</taxon>
        <taxon>Endogonales</taxon>
        <taxon>Endogonales incertae sedis</taxon>
        <taxon>Bifiguratus</taxon>
    </lineage>
</organism>
<proteinExistence type="predicted"/>
<keyword evidence="2" id="KW-1185">Reference proteome</keyword>
<comment type="caution">
    <text evidence="1">The sequence shown here is derived from an EMBL/GenBank/DDBJ whole genome shotgun (WGS) entry which is preliminary data.</text>
</comment>
<feature type="non-terminal residue" evidence="1">
    <location>
        <position position="143"/>
    </location>
</feature>
<sequence length="143" mass="16476">MSTNISAKETAMLFLNIFRLHGISKSIVTTLTKALETVTRNIKQATIALKKVQDDRNKNTPKEEEYEYTPVFHVSLLKPFHTSELQPDDSRPPPWFDDESQDMEYEIESIIEDEKESQDNCVTEKDMNYLYCKTHVGLDSVTG</sequence>
<dbReference type="Proteomes" id="UP000242875">
    <property type="component" value="Unassembled WGS sequence"/>
</dbReference>
<name>A0A261XTC8_9FUNG</name>
<dbReference type="EMBL" id="MVBO01000328">
    <property type="protein sequence ID" value="OZJ01504.1"/>
    <property type="molecule type" value="Genomic_DNA"/>
</dbReference>
<evidence type="ECO:0000313" key="1">
    <source>
        <dbReference type="EMBL" id="OZJ01504.1"/>
    </source>
</evidence>
<dbReference type="AlphaFoldDB" id="A0A261XTC8"/>